<accession>A0AAC9QUF6</accession>
<keyword evidence="1" id="KW-0472">Membrane</keyword>
<keyword evidence="1" id="KW-0812">Transmembrane</keyword>
<keyword evidence="2" id="KW-0732">Signal</keyword>
<dbReference type="SUPFAM" id="SSF49384">
    <property type="entry name" value="Carbohydrate-binding domain"/>
    <property type="match status" value="1"/>
</dbReference>
<dbReference type="Proteomes" id="UP000192391">
    <property type="component" value="Chromosome"/>
</dbReference>
<organism evidence="4 5">
    <name type="scientific">Eubacterium limosum</name>
    <dbReference type="NCBI Taxonomy" id="1736"/>
    <lineage>
        <taxon>Bacteria</taxon>
        <taxon>Bacillati</taxon>
        <taxon>Bacillota</taxon>
        <taxon>Clostridia</taxon>
        <taxon>Eubacteriales</taxon>
        <taxon>Eubacteriaceae</taxon>
        <taxon>Eubacterium</taxon>
    </lineage>
</organism>
<reference evidence="5" key="1">
    <citation type="journal article" date="2017" name="Sci. Rep.">
        <title>Determination of the Genome and Primary Transcriptome of Syngas Fermenting Eubacterium limosum ATCC 8486.</title>
        <authorList>
            <person name="Song Y."/>
            <person name="Shin J."/>
            <person name="Jeong Y."/>
            <person name="Jin S."/>
            <person name="Lee J.K."/>
            <person name="Kim D.R."/>
            <person name="Kim S.C."/>
            <person name="Cho S."/>
            <person name="Cho B.K."/>
        </authorList>
    </citation>
    <scope>NUCLEOTIDE SEQUENCE [LARGE SCALE GENOMIC DNA]</scope>
    <source>
        <strain evidence="5">ATCC 8486</strain>
    </source>
</reference>
<keyword evidence="1" id="KW-1133">Transmembrane helix</keyword>
<feature type="domain" description="Ig-like" evidence="3">
    <location>
        <begin position="363"/>
        <end position="430"/>
    </location>
</feature>
<dbReference type="KEGG" id="elim:B2M23_11630"/>
<feature type="domain" description="Ig-like" evidence="3">
    <location>
        <begin position="196"/>
        <end position="264"/>
    </location>
</feature>
<dbReference type="Gene3D" id="2.60.40.680">
    <property type="match status" value="1"/>
</dbReference>
<dbReference type="AlphaFoldDB" id="A0AAC9QUF6"/>
<dbReference type="Gene3D" id="2.60.40.3630">
    <property type="match status" value="8"/>
</dbReference>
<sequence length="901" mass="97699">MKKKSLMKKMTSLIVALALMLTMIPAALAEEPMRVSLSTEAGEIKPGEEFTVTVNVSEGSKMGAFDYTINYNSDEVEVVKAVKGDAFKRWTDRLDEEGKSSPTWTINKEIAGELNLAIASPEWMTEGGALLVVTFKAKTKAVMGDAQITQTIKNCEHAKGQGAMETVPAINEEDVTIKDKVKVDPDVSAVTLKTAPTKTSYITDKETFDPAGGVITATYTNEATQDFNLTAEMCSGYDLSKSGKYAVDVTYKNVKAAKGFDITVAERSITSAVFTEPTGDQRNYLQGKPEQHLDLTGAFWQVEYSDRTSEEIAVTEAMCSGYNLENAGNQNVTVRLPGWDTAGSFEIYVKAKTVTTIAMDSAPAKTEYVAGKDTKLDVSGGKLKVTYDNGVTESIALTDVMCSGYDLNTLGTQTVTVTYGEKTTSFTINVRKEIDRLEVTPPTKLEYVEGQTFDPAGGKVKLIYTDKTEETVDLTAEMCQGMDMSKAGTYAVMVSCQNKQVEKAFDVKVIPKTIVAAQFTAPTSDQTNYLEGKKNQHLDLTGAHWTAQYNDGDEKEIAVTEAMCSDYDFNKPGNQTVTVTLPEWKTPATFAITVIEKTVTGVSMNTLPGKTEYIAGQDMSLDVTGGKLSIVYDNGNSEIVNLTADMCSTVDLTTLGVQTVKVTYAEKETSFNISVKKALKTIEWNTEPTKTTYKQGSAFAADGAINAIYTDGSNALAIPVTVEMCSGYQMEKAGKQVVVVTYTQKAEDTIVAGNKSLSYTIAIDGITLKTTPQKLEYKMGEALNPAGLSVVFYDSTKDAEATIVWESTLLKVSGYDANKEGTQKITVIYTDHNTKEEYQLKDAFEVTVVKQIPVNNDKNKKDGKNNSSNPSTGTAAGSAAVIAALFVLTAVGIRAYQIRRK</sequence>
<feature type="domain" description="Ig-like" evidence="3">
    <location>
        <begin position="771"/>
        <end position="834"/>
    </location>
</feature>
<protein>
    <recommendedName>
        <fullName evidence="3">Ig-like domain-containing protein</fullName>
    </recommendedName>
</protein>
<feature type="transmembrane region" description="Helical" evidence="1">
    <location>
        <begin position="875"/>
        <end position="896"/>
    </location>
</feature>
<evidence type="ECO:0000313" key="5">
    <source>
        <dbReference type="Proteomes" id="UP000192391"/>
    </source>
</evidence>
<dbReference type="RefSeq" id="WP_038352241.1">
    <property type="nucleotide sequence ID" value="NZ_CP019962.1"/>
</dbReference>
<dbReference type="GO" id="GO:0030246">
    <property type="term" value="F:carbohydrate binding"/>
    <property type="evidence" value="ECO:0007669"/>
    <property type="project" value="InterPro"/>
</dbReference>
<dbReference type="CDD" id="cd08547">
    <property type="entry name" value="Type_II_cohesin"/>
    <property type="match status" value="1"/>
</dbReference>
<feature type="signal peptide" evidence="2">
    <location>
        <begin position="1"/>
        <end position="29"/>
    </location>
</feature>
<evidence type="ECO:0000256" key="1">
    <source>
        <dbReference type="SAM" id="Phobius"/>
    </source>
</evidence>
<feature type="domain" description="Ig-like" evidence="3">
    <location>
        <begin position="536"/>
        <end position="594"/>
    </location>
</feature>
<proteinExistence type="predicted"/>
<gene>
    <name evidence="4" type="ORF">B2M23_11630</name>
</gene>
<feature type="domain" description="Ig-like" evidence="3">
    <location>
        <begin position="441"/>
        <end position="509"/>
    </location>
</feature>
<dbReference type="Pfam" id="PF07523">
    <property type="entry name" value="Big_3"/>
    <property type="match status" value="6"/>
</dbReference>
<name>A0AAC9QUF6_EUBLI</name>
<dbReference type="EMBL" id="CP019962">
    <property type="protein sequence ID" value="ARD66154.1"/>
    <property type="molecule type" value="Genomic_DNA"/>
</dbReference>
<dbReference type="InterPro" id="IPR022038">
    <property type="entry name" value="Ig-like_bact"/>
</dbReference>
<evidence type="ECO:0000313" key="4">
    <source>
        <dbReference type="EMBL" id="ARD66154.1"/>
    </source>
</evidence>
<feature type="chain" id="PRO_5042223180" description="Ig-like domain-containing protein" evidence="2">
    <location>
        <begin position="30"/>
        <end position="901"/>
    </location>
</feature>
<feature type="domain" description="Ig-like" evidence="3">
    <location>
        <begin position="608"/>
        <end position="675"/>
    </location>
</feature>
<evidence type="ECO:0000256" key="2">
    <source>
        <dbReference type="SAM" id="SignalP"/>
    </source>
</evidence>
<evidence type="ECO:0000259" key="3">
    <source>
        <dbReference type="Pfam" id="PF07523"/>
    </source>
</evidence>
<dbReference type="InterPro" id="IPR008965">
    <property type="entry name" value="CBM2/CBM3_carb-bd_dom_sf"/>
</dbReference>